<keyword evidence="2" id="KW-1185">Reference proteome</keyword>
<accession>A0A7K6TLR4</accession>
<evidence type="ECO:0000313" key="2">
    <source>
        <dbReference type="Proteomes" id="UP000559068"/>
    </source>
</evidence>
<feature type="non-terminal residue" evidence="1">
    <location>
        <position position="484"/>
    </location>
</feature>
<dbReference type="Proteomes" id="UP000559068">
    <property type="component" value="Unassembled WGS sequence"/>
</dbReference>
<dbReference type="Pfam" id="PF15769">
    <property type="entry name" value="DUF4698"/>
    <property type="match status" value="1"/>
</dbReference>
<reference evidence="1 2" key="1">
    <citation type="submission" date="2019-09" db="EMBL/GenBank/DDBJ databases">
        <title>Bird 10,000 Genomes (B10K) Project - Family phase.</title>
        <authorList>
            <person name="Zhang G."/>
        </authorList>
    </citation>
    <scope>NUCLEOTIDE SEQUENCE [LARGE SCALE GENOMIC DNA]</scope>
    <source>
        <strain evidence="1">B10K-DU-029-76</strain>
        <tissue evidence="1">Heart</tissue>
    </source>
</reference>
<name>A0A7K6TLR4_9AVES</name>
<comment type="caution">
    <text evidence="1">The sequence shown here is derived from an EMBL/GenBank/DDBJ whole genome shotgun (WGS) entry which is preliminary data.</text>
</comment>
<dbReference type="PANTHER" id="PTHR34754:SF1">
    <property type="entry name" value="COILED-COIL DOMAIN-CONTAINING PROTEIN 60"/>
    <property type="match status" value="1"/>
</dbReference>
<protein>
    <submittedName>
        <fullName evidence="1">CCD60 protein</fullName>
    </submittedName>
</protein>
<proteinExistence type="predicted"/>
<evidence type="ECO:0000313" key="1">
    <source>
        <dbReference type="EMBL" id="NWX11551.1"/>
    </source>
</evidence>
<dbReference type="OrthoDB" id="10017343at2759"/>
<gene>
    <name evidence="1" type="primary">Ccdc60</name>
    <name evidence="1" type="ORF">AEGBEN_R03189</name>
</gene>
<dbReference type="InterPro" id="IPR031526">
    <property type="entry name" value="DUF4698"/>
</dbReference>
<feature type="non-terminal residue" evidence="1">
    <location>
        <position position="1"/>
    </location>
</feature>
<organism evidence="1 2">
    <name type="scientific">Aegotheles bennettii</name>
    <dbReference type="NCBI Taxonomy" id="48278"/>
    <lineage>
        <taxon>Eukaryota</taxon>
        <taxon>Metazoa</taxon>
        <taxon>Chordata</taxon>
        <taxon>Craniata</taxon>
        <taxon>Vertebrata</taxon>
        <taxon>Euteleostomi</taxon>
        <taxon>Archelosauria</taxon>
        <taxon>Archosauria</taxon>
        <taxon>Dinosauria</taxon>
        <taxon>Saurischia</taxon>
        <taxon>Theropoda</taxon>
        <taxon>Coelurosauria</taxon>
        <taxon>Aves</taxon>
        <taxon>Neognathae</taxon>
        <taxon>Neoaves</taxon>
        <taxon>Strisores</taxon>
        <taxon>Caprimulgiformes</taxon>
        <taxon>Aegothelidae</taxon>
        <taxon>Aegotheles</taxon>
    </lineage>
</organism>
<dbReference type="EMBL" id="VZRW01000154">
    <property type="protein sequence ID" value="NWX11551.1"/>
    <property type="molecule type" value="Genomic_DNA"/>
</dbReference>
<dbReference type="PANTHER" id="PTHR34754">
    <property type="entry name" value="COILED-COIL DOMAIN-CONTAINING PROTEIN 60"/>
    <property type="match status" value="1"/>
</dbReference>
<dbReference type="AlphaFoldDB" id="A0A7K6TLR4"/>
<sequence>VRRHINSVKQGAEFFHVLHQESLERKNTPKADQQAQDTRWRPLNYFSMEESETKINTCSLIEGNYLRKSGKKKMTLRSFAPVYTSILIPNPPEAKSKHLFRQLCAIHWLLEALTLGSINLMHPILTCWNPTNPGGHKKTVKEIEEEKLATYMWELFVTNTKKFTRKSRYGRLSKKIPKTSLGISQISRQSSCVQTPCGSEASSVLCSEGNSKSNMASSDVMCESAQDAGQPLFPSLQKVNQITQEKVSKDFYKQDDEVKKTGAQWYLRTKRVEYQGSRSLEKRGKGTNLLYAFSVSFFHCSSCIGSFTKSKSNLSADMRQKFIAVHEEAACSLHDTLERLERMQEKLCWKKLQALKQMKCFRRDMERMRQVGTRDEAEDEDRLNWFPELLARLPESVKSDRYVQKILKKLEAHGKNPHLKIHRDTFLKTVADLQVWELCSPEIAAAVEFVRESIVQMPEEDFSEWFQTRVATLSVESSTFQSNG</sequence>